<dbReference type="AlphaFoldDB" id="A0A699X0K3"/>
<proteinExistence type="predicted"/>
<feature type="region of interest" description="Disordered" evidence="1">
    <location>
        <begin position="43"/>
        <end position="89"/>
    </location>
</feature>
<sequence>EHVTRAAHAAEQLVDPCQAAGREPAREPHRGAGQVCRIDLFGRQRPAEPDQRHSRHLEGRGGQARCAPGKQQRQSSGRWLAHDVRAAGR</sequence>
<evidence type="ECO:0000256" key="1">
    <source>
        <dbReference type="SAM" id="MobiDB-lite"/>
    </source>
</evidence>
<feature type="compositionally biased region" description="Basic and acidic residues" evidence="1">
    <location>
        <begin position="80"/>
        <end position="89"/>
    </location>
</feature>
<protein>
    <submittedName>
        <fullName evidence="2">Uncharacterized protein</fullName>
    </submittedName>
</protein>
<feature type="non-terminal residue" evidence="2">
    <location>
        <position position="1"/>
    </location>
</feature>
<feature type="compositionally biased region" description="Basic and acidic residues" evidence="1">
    <location>
        <begin position="43"/>
        <end position="59"/>
    </location>
</feature>
<gene>
    <name evidence="2" type="ORF">Tci_925561</name>
</gene>
<name>A0A699X0K3_TANCI</name>
<organism evidence="2">
    <name type="scientific">Tanacetum cinerariifolium</name>
    <name type="common">Dalmatian daisy</name>
    <name type="synonym">Chrysanthemum cinerariifolium</name>
    <dbReference type="NCBI Taxonomy" id="118510"/>
    <lineage>
        <taxon>Eukaryota</taxon>
        <taxon>Viridiplantae</taxon>
        <taxon>Streptophyta</taxon>
        <taxon>Embryophyta</taxon>
        <taxon>Tracheophyta</taxon>
        <taxon>Spermatophyta</taxon>
        <taxon>Magnoliopsida</taxon>
        <taxon>eudicotyledons</taxon>
        <taxon>Gunneridae</taxon>
        <taxon>Pentapetalae</taxon>
        <taxon>asterids</taxon>
        <taxon>campanulids</taxon>
        <taxon>Asterales</taxon>
        <taxon>Asteraceae</taxon>
        <taxon>Asteroideae</taxon>
        <taxon>Anthemideae</taxon>
        <taxon>Anthemidinae</taxon>
        <taxon>Tanacetum</taxon>
    </lineage>
</organism>
<reference evidence="2" key="1">
    <citation type="journal article" date="2019" name="Sci. Rep.">
        <title>Draft genome of Tanacetum cinerariifolium, the natural source of mosquito coil.</title>
        <authorList>
            <person name="Yamashiro T."/>
            <person name="Shiraishi A."/>
            <person name="Satake H."/>
            <person name="Nakayama K."/>
        </authorList>
    </citation>
    <scope>NUCLEOTIDE SEQUENCE</scope>
</reference>
<comment type="caution">
    <text evidence="2">The sequence shown here is derived from an EMBL/GenBank/DDBJ whole genome shotgun (WGS) entry which is preliminary data.</text>
</comment>
<dbReference type="EMBL" id="BKCJ011796323">
    <property type="protein sequence ID" value="GFD53592.1"/>
    <property type="molecule type" value="Genomic_DNA"/>
</dbReference>
<accession>A0A699X0K3</accession>
<evidence type="ECO:0000313" key="2">
    <source>
        <dbReference type="EMBL" id="GFD53592.1"/>
    </source>
</evidence>